<dbReference type="Proteomes" id="UP000325645">
    <property type="component" value="Unassembled WGS sequence"/>
</dbReference>
<name>A0A5E7WU35_PSEFL</name>
<dbReference type="AlphaFoldDB" id="A0A5E7WU35"/>
<protein>
    <submittedName>
        <fullName evidence="1">Uncharacterized protein</fullName>
    </submittedName>
</protein>
<proteinExistence type="predicted"/>
<accession>A0A5E7WU35</accession>
<dbReference type="EMBL" id="CABVJH010000018">
    <property type="protein sequence ID" value="VVQ38411.1"/>
    <property type="molecule type" value="Genomic_DNA"/>
</dbReference>
<organism evidence="1 2">
    <name type="scientific">Pseudomonas fluorescens</name>
    <dbReference type="NCBI Taxonomy" id="294"/>
    <lineage>
        <taxon>Bacteria</taxon>
        <taxon>Pseudomonadati</taxon>
        <taxon>Pseudomonadota</taxon>
        <taxon>Gammaproteobacteria</taxon>
        <taxon>Pseudomonadales</taxon>
        <taxon>Pseudomonadaceae</taxon>
        <taxon>Pseudomonas</taxon>
    </lineage>
</organism>
<sequence length="89" mass="9634">MECLICGAPATENPAHGDFREIQCSSGCGLFRISGDLSAKMRGRIFDVAPTRIALERMPRKGDIPLLGLLDEELLYVPGTVPPGVRYSS</sequence>
<evidence type="ECO:0000313" key="1">
    <source>
        <dbReference type="EMBL" id="VVQ38411.1"/>
    </source>
</evidence>
<reference evidence="1 2" key="1">
    <citation type="submission" date="2019-09" db="EMBL/GenBank/DDBJ databases">
        <authorList>
            <person name="Chandra G."/>
            <person name="Truman W A."/>
        </authorList>
    </citation>
    <scope>NUCLEOTIDE SEQUENCE [LARGE SCALE GENOMIC DNA]</scope>
    <source>
        <strain evidence="1">PS943</strain>
    </source>
</reference>
<gene>
    <name evidence="1" type="ORF">PS943_05854</name>
</gene>
<evidence type="ECO:0000313" key="2">
    <source>
        <dbReference type="Proteomes" id="UP000325645"/>
    </source>
</evidence>